<comment type="similarity">
    <text evidence="2">Belongs to the DapA family.</text>
</comment>
<evidence type="ECO:0000313" key="5">
    <source>
        <dbReference type="EMBL" id="XBH06949.1"/>
    </source>
</evidence>
<feature type="binding site" evidence="4">
    <location>
        <position position="49"/>
    </location>
    <ligand>
        <name>pyruvate</name>
        <dbReference type="ChEBI" id="CHEBI:15361"/>
    </ligand>
</feature>
<feature type="binding site" evidence="4">
    <location>
        <position position="207"/>
    </location>
    <ligand>
        <name>pyruvate</name>
        <dbReference type="ChEBI" id="CHEBI:15361"/>
    </ligand>
</feature>
<dbReference type="GO" id="GO:0019262">
    <property type="term" value="P:N-acetylneuraminate catabolic process"/>
    <property type="evidence" value="ECO:0007669"/>
    <property type="project" value="TreeGrafter"/>
</dbReference>
<dbReference type="SUPFAM" id="SSF51569">
    <property type="entry name" value="Aldolase"/>
    <property type="match status" value="1"/>
</dbReference>
<dbReference type="RefSeq" id="WP_406699797.1">
    <property type="nucleotide sequence ID" value="NZ_CP155447.1"/>
</dbReference>
<keyword evidence="1 2" id="KW-0456">Lyase</keyword>
<dbReference type="GO" id="GO:0005829">
    <property type="term" value="C:cytosol"/>
    <property type="evidence" value="ECO:0007669"/>
    <property type="project" value="TreeGrafter"/>
</dbReference>
<evidence type="ECO:0000256" key="1">
    <source>
        <dbReference type="ARBA" id="ARBA00023239"/>
    </source>
</evidence>
<evidence type="ECO:0000256" key="3">
    <source>
        <dbReference type="PIRSR" id="PIRSR001365-1"/>
    </source>
</evidence>
<feature type="active site" description="Schiff-base intermediate with substrate" evidence="3">
    <location>
        <position position="164"/>
    </location>
</feature>
<dbReference type="CDD" id="cd00408">
    <property type="entry name" value="DHDPS-like"/>
    <property type="match status" value="1"/>
</dbReference>
<reference evidence="5" key="1">
    <citation type="submission" date="2024-05" db="EMBL/GenBank/DDBJ databases">
        <title>Planctomycetes of the genus Singulisphaera possess chitinolytic capabilities.</title>
        <authorList>
            <person name="Ivanova A."/>
        </authorList>
    </citation>
    <scope>NUCLEOTIDE SEQUENCE</scope>
    <source>
        <strain evidence="5">Ch08T</strain>
    </source>
</reference>
<dbReference type="InterPro" id="IPR013785">
    <property type="entry name" value="Aldolase_TIM"/>
</dbReference>
<gene>
    <name evidence="5" type="ORF">V5E97_13170</name>
</gene>
<dbReference type="PANTHER" id="PTHR42849:SF1">
    <property type="entry name" value="N-ACETYLNEURAMINATE LYASE"/>
    <property type="match status" value="1"/>
</dbReference>
<dbReference type="GO" id="GO:0008747">
    <property type="term" value="F:N-acetylneuraminate lyase activity"/>
    <property type="evidence" value="ECO:0007669"/>
    <property type="project" value="UniProtKB-EC"/>
</dbReference>
<organism evidence="5">
    <name type="scientific">Singulisphaera sp. Ch08</name>
    <dbReference type="NCBI Taxonomy" id="3120278"/>
    <lineage>
        <taxon>Bacteria</taxon>
        <taxon>Pseudomonadati</taxon>
        <taxon>Planctomycetota</taxon>
        <taxon>Planctomycetia</taxon>
        <taxon>Isosphaerales</taxon>
        <taxon>Isosphaeraceae</taxon>
        <taxon>Singulisphaera</taxon>
    </lineage>
</organism>
<dbReference type="EC" id="4.3.3.7" evidence="5"/>
<dbReference type="EMBL" id="CP155447">
    <property type="protein sequence ID" value="XBH06949.1"/>
    <property type="molecule type" value="Genomic_DNA"/>
</dbReference>
<sequence>MDLPHLHGIVPPLPTPLNDDESIDLDSLGRLIDFQIGAGVHGLWILGTTARFDMIPDARQRLIAESAIAVAAGRVPMVLNVSDQGTERTLERARMFDDLPYDYYAALPPWYQPMSGTEVVDYFRTLADRLSRPLIIYNAPWVCNQLNFAQLRTLAEHPRIVGSKDVCPGLTRTLDWTVAERREQGFSYLHGTDQLAFSTELGSDGFVTSLSNALPELAVAIWDAARGDDAARAFRLQSQFCRLARATSFGPMLACLEVMCRHRGVLNRMLPAPLRPVDDATARRVIAVMETVGILPEIACTPVV</sequence>
<dbReference type="Pfam" id="PF00701">
    <property type="entry name" value="DHDPS"/>
    <property type="match status" value="1"/>
</dbReference>
<evidence type="ECO:0000256" key="2">
    <source>
        <dbReference type="PIRNR" id="PIRNR001365"/>
    </source>
</evidence>
<dbReference type="SMART" id="SM01130">
    <property type="entry name" value="DHDPS"/>
    <property type="match status" value="1"/>
</dbReference>
<dbReference type="GO" id="GO:0008840">
    <property type="term" value="F:4-hydroxy-tetrahydrodipicolinate synthase activity"/>
    <property type="evidence" value="ECO:0007669"/>
    <property type="project" value="UniProtKB-EC"/>
</dbReference>
<dbReference type="PANTHER" id="PTHR42849">
    <property type="entry name" value="N-ACETYLNEURAMINATE LYASE"/>
    <property type="match status" value="1"/>
</dbReference>
<protein>
    <submittedName>
        <fullName evidence="5">Dihydrodipicolinate synthase family protein</fullName>
        <ecNumber evidence="5">4.1.3.3</ecNumber>
        <ecNumber evidence="5">4.2.1.41</ecNumber>
        <ecNumber evidence="5">4.3.3.7</ecNumber>
    </submittedName>
</protein>
<dbReference type="InterPro" id="IPR002220">
    <property type="entry name" value="DapA-like"/>
</dbReference>
<dbReference type="Gene3D" id="3.20.20.70">
    <property type="entry name" value="Aldolase class I"/>
    <property type="match status" value="1"/>
</dbReference>
<evidence type="ECO:0000256" key="4">
    <source>
        <dbReference type="PIRSR" id="PIRSR001365-2"/>
    </source>
</evidence>
<dbReference type="EC" id="4.1.3.3" evidence="5"/>
<name>A0AAU7CNE3_9BACT</name>
<dbReference type="EC" id="4.2.1.41" evidence="5"/>
<dbReference type="GO" id="GO:0047448">
    <property type="term" value="F:5-dehydro-4-deoxyglucarate dehydratase activity"/>
    <property type="evidence" value="ECO:0007669"/>
    <property type="project" value="UniProtKB-EC"/>
</dbReference>
<proteinExistence type="inferred from homology"/>
<accession>A0AAU7CNE3</accession>
<dbReference type="PIRSF" id="PIRSF001365">
    <property type="entry name" value="DHDPS"/>
    <property type="match status" value="1"/>
</dbReference>
<dbReference type="AlphaFoldDB" id="A0AAU7CNE3"/>
<feature type="active site" description="Proton donor/acceptor" evidence="3">
    <location>
        <position position="137"/>
    </location>
</feature>